<protein>
    <submittedName>
        <fullName evidence="1">Uncharacterized protein</fullName>
    </submittedName>
</protein>
<organism evidence="1">
    <name type="scientific">Singulisphaera sp. Ch08</name>
    <dbReference type="NCBI Taxonomy" id="3120278"/>
    <lineage>
        <taxon>Bacteria</taxon>
        <taxon>Pseudomonadati</taxon>
        <taxon>Planctomycetota</taxon>
        <taxon>Planctomycetia</taxon>
        <taxon>Isosphaerales</taxon>
        <taxon>Isosphaeraceae</taxon>
        <taxon>Singulisphaera</taxon>
    </lineage>
</organism>
<reference evidence="1" key="1">
    <citation type="submission" date="2024-05" db="EMBL/GenBank/DDBJ databases">
        <title>Planctomycetes of the genus Singulisphaera possess chitinolytic capabilities.</title>
        <authorList>
            <person name="Ivanova A."/>
        </authorList>
    </citation>
    <scope>NUCLEOTIDE SEQUENCE</scope>
    <source>
        <strain evidence="1">Ch08T</strain>
    </source>
</reference>
<dbReference type="RefSeq" id="WP_406695441.1">
    <property type="nucleotide sequence ID" value="NZ_CP155447.1"/>
</dbReference>
<sequence length="93" mass="10527">MKTERAGRIPDNLKVKAAAGDFTLYYLNECGFAPTLPVGYIWRLPNHRKIIRYEASQRRRVNAMAAYRPTAARHSWVFSRPSGPGSRLNCSSS</sequence>
<gene>
    <name evidence="1" type="ORF">V5E97_30905</name>
</gene>
<evidence type="ECO:0000313" key="1">
    <source>
        <dbReference type="EMBL" id="XBH02700.1"/>
    </source>
</evidence>
<name>A0AAU7CC44_9BACT</name>
<proteinExistence type="predicted"/>
<dbReference type="EMBL" id="CP155447">
    <property type="protein sequence ID" value="XBH02700.1"/>
    <property type="molecule type" value="Genomic_DNA"/>
</dbReference>
<accession>A0AAU7CC44</accession>
<dbReference type="AlphaFoldDB" id="A0AAU7CC44"/>